<sequence>MPSSRPWLGCCTSPSAAWVDVLLVLLFCLPASLPGSPVPVASPQEILLMAPGRGIAFLDLGSFSVHRLRRNLHVWCRSQHGHGVAPRRHLVVSRLAMGCLGHWRAHLHLFVAIGVPGSCFLLLGSSNGLILPIPILIFRCLEWRLLLIAQILVGLSDTKCLGCFGSHRLLEGSFHRGQCRFRELRNCRLSNLLPRLFGRHLGGLLGNFELNGILRGLELDVQIILERRRSPLGNDCPITKGLCGPHRAGGGGRRGRLGYSRSHNLLVHFGPLGDRKCPQNPTVDTIAGFGIFLPTILILLGSRRCFSFTGTVLSGFGQITAGINLCHLSRWTFRPKLLVLFAIFLSSSRLLSFRFR</sequence>
<feature type="chain" id="PRO_5025556483" evidence="1">
    <location>
        <begin position="35"/>
        <end position="356"/>
    </location>
</feature>
<organism evidence="2">
    <name type="scientific">Ixodes ricinus</name>
    <name type="common">Common tick</name>
    <name type="synonym">Acarus ricinus</name>
    <dbReference type="NCBI Taxonomy" id="34613"/>
    <lineage>
        <taxon>Eukaryota</taxon>
        <taxon>Metazoa</taxon>
        <taxon>Ecdysozoa</taxon>
        <taxon>Arthropoda</taxon>
        <taxon>Chelicerata</taxon>
        <taxon>Arachnida</taxon>
        <taxon>Acari</taxon>
        <taxon>Parasitiformes</taxon>
        <taxon>Ixodida</taxon>
        <taxon>Ixodoidea</taxon>
        <taxon>Ixodidae</taxon>
        <taxon>Ixodinae</taxon>
        <taxon>Ixodes</taxon>
    </lineage>
</organism>
<proteinExistence type="predicted"/>
<dbReference type="AlphaFoldDB" id="A0A6B0V8Y4"/>
<reference evidence="2" key="1">
    <citation type="submission" date="2019-12" db="EMBL/GenBank/DDBJ databases">
        <title>An insight into the sialome of adult female Ixodes ricinus ticks feeding for 6 days.</title>
        <authorList>
            <person name="Perner J."/>
            <person name="Ribeiro J.M.C."/>
        </authorList>
    </citation>
    <scope>NUCLEOTIDE SEQUENCE</scope>
    <source>
        <strain evidence="2">Semi-engorged</strain>
        <tissue evidence="2">Salivary glands</tissue>
    </source>
</reference>
<evidence type="ECO:0000256" key="1">
    <source>
        <dbReference type="SAM" id="SignalP"/>
    </source>
</evidence>
<dbReference type="EMBL" id="GIFC01016620">
    <property type="protein sequence ID" value="MXU98703.1"/>
    <property type="molecule type" value="Transcribed_RNA"/>
</dbReference>
<protein>
    <submittedName>
        <fullName evidence="2">Putative secreted protein</fullName>
    </submittedName>
</protein>
<name>A0A6B0V8Y4_IXORI</name>
<feature type="signal peptide" evidence="1">
    <location>
        <begin position="1"/>
        <end position="34"/>
    </location>
</feature>
<evidence type="ECO:0000313" key="2">
    <source>
        <dbReference type="EMBL" id="MXU98703.1"/>
    </source>
</evidence>
<accession>A0A6B0V8Y4</accession>
<keyword evidence="1" id="KW-0732">Signal</keyword>